<accession>A0A6C0EWU4</accession>
<dbReference type="InterPro" id="IPR011009">
    <property type="entry name" value="Kinase-like_dom_sf"/>
</dbReference>
<sequence length="381" mass="43743">MKSKIPSYKSTFYKFIKPDDAAPATINGVYEYKNVIKPLSFFSINEIYVSKYIVNIPNYFLYFIPILKSTTITLPTLAQQEQTQKLLIYTRDLDSDNNFYQMFNNLGKGSGCNEVVGQVVTPEDITLTKGSNNIGKSSSNSKKGIIRIIDSYKYLLHIIHILNTYQIVHLNIIPNNILFNSDNNPILSNFTNSFHFPSLNEERKSNLFKSYIPKNQNQNQSNIFYTQPLEVYVISFLENQSNNSSLSLSNIELLCSNFTTLSFSSLSIFSETYIKEYKEQAVFSLRCYINKPKEYVVNELLKNSSTWDNYSLSMLYLHLLNFHFVGAGENHMNNKFIISFSQILMNNIHAEASYRCSPSQTLELFEEALYSIDARTIASIA</sequence>
<evidence type="ECO:0000313" key="1">
    <source>
        <dbReference type="EMBL" id="QHT32769.1"/>
    </source>
</evidence>
<organism evidence="1">
    <name type="scientific">viral metagenome</name>
    <dbReference type="NCBI Taxonomy" id="1070528"/>
    <lineage>
        <taxon>unclassified sequences</taxon>
        <taxon>metagenomes</taxon>
        <taxon>organismal metagenomes</taxon>
    </lineage>
</organism>
<protein>
    <recommendedName>
        <fullName evidence="2">Protein kinase domain-containing protein</fullName>
    </recommendedName>
</protein>
<name>A0A6C0EWU4_9ZZZZ</name>
<proteinExistence type="predicted"/>
<dbReference type="SUPFAM" id="SSF56112">
    <property type="entry name" value="Protein kinase-like (PK-like)"/>
    <property type="match status" value="1"/>
</dbReference>
<dbReference type="AlphaFoldDB" id="A0A6C0EWU4"/>
<reference evidence="1" key="1">
    <citation type="journal article" date="2020" name="Nature">
        <title>Giant virus diversity and host interactions through global metagenomics.</title>
        <authorList>
            <person name="Schulz F."/>
            <person name="Roux S."/>
            <person name="Paez-Espino D."/>
            <person name="Jungbluth S."/>
            <person name="Walsh D.A."/>
            <person name="Denef V.J."/>
            <person name="McMahon K.D."/>
            <person name="Konstantinidis K.T."/>
            <person name="Eloe-Fadrosh E.A."/>
            <person name="Kyrpides N.C."/>
            <person name="Woyke T."/>
        </authorList>
    </citation>
    <scope>NUCLEOTIDE SEQUENCE</scope>
    <source>
        <strain evidence="1">GVMAG-M-3300009161-30</strain>
    </source>
</reference>
<dbReference type="Gene3D" id="1.10.510.10">
    <property type="entry name" value="Transferase(Phosphotransferase) domain 1"/>
    <property type="match status" value="1"/>
</dbReference>
<evidence type="ECO:0008006" key="2">
    <source>
        <dbReference type="Google" id="ProtNLM"/>
    </source>
</evidence>
<dbReference type="EMBL" id="MN738948">
    <property type="protein sequence ID" value="QHT32769.1"/>
    <property type="molecule type" value="Genomic_DNA"/>
</dbReference>